<evidence type="ECO:0000256" key="4">
    <source>
        <dbReference type="ARBA" id="ARBA00022692"/>
    </source>
</evidence>
<accession>A0AAN7LTW9</accession>
<evidence type="ECO:0000256" key="5">
    <source>
        <dbReference type="ARBA" id="ARBA00022737"/>
    </source>
</evidence>
<dbReference type="PROSITE" id="PS51257">
    <property type="entry name" value="PROKAR_LIPOPROTEIN"/>
    <property type="match status" value="1"/>
</dbReference>
<reference evidence="8 9" key="1">
    <citation type="journal article" date="2023" name="Hortic Res">
        <title>Pangenome of water caltrop reveals structural variations and asymmetric subgenome divergence after allopolyploidization.</title>
        <authorList>
            <person name="Zhang X."/>
            <person name="Chen Y."/>
            <person name="Wang L."/>
            <person name="Yuan Y."/>
            <person name="Fang M."/>
            <person name="Shi L."/>
            <person name="Lu R."/>
            <person name="Comes H.P."/>
            <person name="Ma Y."/>
            <person name="Chen Y."/>
            <person name="Huang G."/>
            <person name="Zhou Y."/>
            <person name="Zheng Z."/>
            <person name="Qiu Y."/>
        </authorList>
    </citation>
    <scope>NUCLEOTIDE SEQUENCE [LARGE SCALE GENOMIC DNA]</scope>
    <source>
        <strain evidence="8">F231</strain>
    </source>
</reference>
<dbReference type="PANTHER" id="PTHR45618">
    <property type="entry name" value="MITOCHONDRIAL DICARBOXYLATE CARRIER-RELATED"/>
    <property type="match status" value="1"/>
</dbReference>
<evidence type="ECO:0000256" key="6">
    <source>
        <dbReference type="ARBA" id="ARBA00022989"/>
    </source>
</evidence>
<evidence type="ECO:0000256" key="1">
    <source>
        <dbReference type="ARBA" id="ARBA00004141"/>
    </source>
</evidence>
<organism evidence="8 9">
    <name type="scientific">Trapa natans</name>
    <name type="common">Water chestnut</name>
    <dbReference type="NCBI Taxonomy" id="22666"/>
    <lineage>
        <taxon>Eukaryota</taxon>
        <taxon>Viridiplantae</taxon>
        <taxon>Streptophyta</taxon>
        <taxon>Embryophyta</taxon>
        <taxon>Tracheophyta</taxon>
        <taxon>Spermatophyta</taxon>
        <taxon>Magnoliopsida</taxon>
        <taxon>eudicotyledons</taxon>
        <taxon>Gunneridae</taxon>
        <taxon>Pentapetalae</taxon>
        <taxon>rosids</taxon>
        <taxon>malvids</taxon>
        <taxon>Myrtales</taxon>
        <taxon>Lythraceae</taxon>
        <taxon>Trapa</taxon>
    </lineage>
</organism>
<dbReference type="AlphaFoldDB" id="A0AAN7LTW9"/>
<dbReference type="Pfam" id="PF00153">
    <property type="entry name" value="Mito_carr"/>
    <property type="match status" value="1"/>
</dbReference>
<keyword evidence="4" id="KW-0812">Transmembrane</keyword>
<comment type="similarity">
    <text evidence="2">Belongs to the mitochondrial carrier (TC 2.A.29) family.</text>
</comment>
<sequence>MFTCRGASTVSGFFASACSLPYDHVTTQIHKMRSDAHEKYPYAGSFDCEMKTLKAGARFKSYTGFRVYCVRIAPHVMLIPQEVMKTYRGRVDTSCAIYYIKTLATSKQPHHDSRRNKQIGGGQEI</sequence>
<evidence type="ECO:0000313" key="9">
    <source>
        <dbReference type="Proteomes" id="UP001346149"/>
    </source>
</evidence>
<comment type="subcellular location">
    <subcellularLocation>
        <location evidence="1">Membrane</location>
        <topology evidence="1">Multi-pass membrane protein</topology>
    </subcellularLocation>
</comment>
<dbReference type="Gene3D" id="1.50.40.10">
    <property type="entry name" value="Mitochondrial carrier domain"/>
    <property type="match status" value="1"/>
</dbReference>
<keyword evidence="7" id="KW-0472">Membrane</keyword>
<dbReference type="InterPro" id="IPR023395">
    <property type="entry name" value="MCP_dom_sf"/>
</dbReference>
<dbReference type="SUPFAM" id="SSF103506">
    <property type="entry name" value="Mitochondrial carrier"/>
    <property type="match status" value="1"/>
</dbReference>
<dbReference type="InterPro" id="IPR018108">
    <property type="entry name" value="MCP_transmembrane"/>
</dbReference>
<keyword evidence="9" id="KW-1185">Reference proteome</keyword>
<evidence type="ECO:0000256" key="3">
    <source>
        <dbReference type="ARBA" id="ARBA00022448"/>
    </source>
</evidence>
<keyword evidence="3" id="KW-0813">Transport</keyword>
<dbReference type="GO" id="GO:0016020">
    <property type="term" value="C:membrane"/>
    <property type="evidence" value="ECO:0007669"/>
    <property type="project" value="UniProtKB-SubCell"/>
</dbReference>
<gene>
    <name evidence="8" type="ORF">SAY86_002501</name>
</gene>
<evidence type="ECO:0000256" key="2">
    <source>
        <dbReference type="ARBA" id="ARBA00006375"/>
    </source>
</evidence>
<evidence type="ECO:0000256" key="7">
    <source>
        <dbReference type="ARBA" id="ARBA00023136"/>
    </source>
</evidence>
<protein>
    <submittedName>
        <fullName evidence="8">Uncharacterized protein</fullName>
    </submittedName>
</protein>
<dbReference type="EMBL" id="JAXQNO010000013">
    <property type="protein sequence ID" value="KAK4785812.1"/>
    <property type="molecule type" value="Genomic_DNA"/>
</dbReference>
<dbReference type="InterPro" id="IPR050391">
    <property type="entry name" value="Mito_Metabolite_Transporter"/>
</dbReference>
<dbReference type="Proteomes" id="UP001346149">
    <property type="component" value="Unassembled WGS sequence"/>
</dbReference>
<name>A0AAN7LTW9_TRANT</name>
<proteinExistence type="inferred from homology"/>
<evidence type="ECO:0000313" key="8">
    <source>
        <dbReference type="EMBL" id="KAK4785812.1"/>
    </source>
</evidence>
<comment type="caution">
    <text evidence="8">The sequence shown here is derived from an EMBL/GenBank/DDBJ whole genome shotgun (WGS) entry which is preliminary data.</text>
</comment>
<keyword evidence="5" id="KW-0677">Repeat</keyword>
<keyword evidence="6" id="KW-1133">Transmembrane helix</keyword>